<dbReference type="InterPro" id="IPR001781">
    <property type="entry name" value="Znf_LIM"/>
</dbReference>
<evidence type="ECO:0000259" key="9">
    <source>
        <dbReference type="PROSITE" id="PS50023"/>
    </source>
</evidence>
<comment type="caution">
    <text evidence="10">The sequence shown here is derived from an EMBL/GenBank/DDBJ whole genome shotgun (WGS) entry which is preliminary data.</text>
</comment>
<dbReference type="Proteomes" id="UP000784294">
    <property type="component" value="Unassembled WGS sequence"/>
</dbReference>
<keyword evidence="4 8" id="KW-0440">LIM domain</keyword>
<keyword evidence="11" id="KW-1185">Reference proteome</keyword>
<name>A0A3S5AT99_9PLAT</name>
<evidence type="ECO:0000256" key="5">
    <source>
        <dbReference type="ARBA" id="ARBA00023125"/>
    </source>
</evidence>
<gene>
    <name evidence="10" type="ORF">PXEA_LOCUS30702</name>
</gene>
<evidence type="ECO:0000256" key="2">
    <source>
        <dbReference type="ARBA" id="ARBA00022723"/>
    </source>
</evidence>
<dbReference type="OrthoDB" id="10068367at2759"/>
<evidence type="ECO:0000256" key="4">
    <source>
        <dbReference type="ARBA" id="ARBA00023038"/>
    </source>
</evidence>
<evidence type="ECO:0000256" key="8">
    <source>
        <dbReference type="PROSITE-ProRule" id="PRU00125"/>
    </source>
</evidence>
<keyword evidence="7" id="KW-0539">Nucleus</keyword>
<dbReference type="GO" id="GO:0000977">
    <property type="term" value="F:RNA polymerase II transcription regulatory region sequence-specific DNA binding"/>
    <property type="evidence" value="ECO:0007669"/>
    <property type="project" value="TreeGrafter"/>
</dbReference>
<evidence type="ECO:0000256" key="6">
    <source>
        <dbReference type="ARBA" id="ARBA00023155"/>
    </source>
</evidence>
<evidence type="ECO:0000256" key="7">
    <source>
        <dbReference type="ARBA" id="ARBA00023242"/>
    </source>
</evidence>
<reference evidence="10" key="1">
    <citation type="submission" date="2018-11" db="EMBL/GenBank/DDBJ databases">
        <authorList>
            <consortium name="Pathogen Informatics"/>
        </authorList>
    </citation>
    <scope>NUCLEOTIDE SEQUENCE</scope>
</reference>
<dbReference type="GO" id="GO:0046872">
    <property type="term" value="F:metal ion binding"/>
    <property type="evidence" value="ECO:0007669"/>
    <property type="project" value="UniProtKB-KW"/>
</dbReference>
<keyword evidence="3 8" id="KW-0862">Zinc</keyword>
<dbReference type="PROSITE" id="PS50023">
    <property type="entry name" value="LIM_DOMAIN_2"/>
    <property type="match status" value="1"/>
</dbReference>
<sequence>MPRYLTHCQRCGAHLSSDAWVHRVNRLPFHLTCFTCFECGRQMGQGDRCHLVLGGRRLVCSQHRLVAESFAPNSATSDRRTKAMTITRNPSMPAYSQDLGWPLASRHRLPGSFNSGPKNPAEQSLHFDESWQQKNKWLIQAFGGGRKAPNRDGAGEDSEWACEIMPTSGNIINSSLPLYLQAY</sequence>
<protein>
    <recommendedName>
        <fullName evidence="9">LIM zinc-binding domain-containing protein</fullName>
    </recommendedName>
</protein>
<accession>A0A3S5AT99</accession>
<keyword evidence="6" id="KW-0371">Homeobox</keyword>
<evidence type="ECO:0000313" key="11">
    <source>
        <dbReference type="Proteomes" id="UP000784294"/>
    </source>
</evidence>
<feature type="domain" description="LIM zinc-binding" evidence="9">
    <location>
        <begin position="6"/>
        <end position="72"/>
    </location>
</feature>
<evidence type="ECO:0000313" key="10">
    <source>
        <dbReference type="EMBL" id="VEL37262.1"/>
    </source>
</evidence>
<dbReference type="SMART" id="SM00132">
    <property type="entry name" value="LIM"/>
    <property type="match status" value="1"/>
</dbReference>
<comment type="subcellular location">
    <subcellularLocation>
        <location evidence="1">Nucleus</location>
    </subcellularLocation>
</comment>
<dbReference type="GO" id="GO:0030182">
    <property type="term" value="P:neuron differentiation"/>
    <property type="evidence" value="ECO:0007669"/>
    <property type="project" value="TreeGrafter"/>
</dbReference>
<dbReference type="PANTHER" id="PTHR24208">
    <property type="entry name" value="LIM/HOMEOBOX PROTEIN LHX"/>
    <property type="match status" value="1"/>
</dbReference>
<evidence type="ECO:0000256" key="3">
    <source>
        <dbReference type="ARBA" id="ARBA00022833"/>
    </source>
</evidence>
<dbReference type="InterPro" id="IPR050453">
    <property type="entry name" value="LIM_Homeobox_TF"/>
</dbReference>
<proteinExistence type="predicted"/>
<dbReference type="PROSITE" id="PS00478">
    <property type="entry name" value="LIM_DOMAIN_1"/>
    <property type="match status" value="1"/>
</dbReference>
<dbReference type="Pfam" id="PF00412">
    <property type="entry name" value="LIM"/>
    <property type="match status" value="1"/>
</dbReference>
<evidence type="ECO:0000256" key="1">
    <source>
        <dbReference type="ARBA" id="ARBA00004123"/>
    </source>
</evidence>
<dbReference type="EMBL" id="CAAALY010254450">
    <property type="protein sequence ID" value="VEL37262.1"/>
    <property type="molecule type" value="Genomic_DNA"/>
</dbReference>
<dbReference type="Gene3D" id="2.10.110.10">
    <property type="entry name" value="Cysteine Rich Protein"/>
    <property type="match status" value="1"/>
</dbReference>
<dbReference type="GO" id="GO:0005634">
    <property type="term" value="C:nucleus"/>
    <property type="evidence" value="ECO:0007669"/>
    <property type="project" value="UniProtKB-SubCell"/>
</dbReference>
<keyword evidence="5" id="KW-0238">DNA-binding</keyword>
<keyword evidence="2 8" id="KW-0479">Metal-binding</keyword>
<dbReference type="PANTHER" id="PTHR24208:SF117">
    <property type="entry name" value="LIM_HOMEOBOX PROTEIN LHX8"/>
    <property type="match status" value="1"/>
</dbReference>
<organism evidence="10 11">
    <name type="scientific">Protopolystoma xenopodis</name>
    <dbReference type="NCBI Taxonomy" id="117903"/>
    <lineage>
        <taxon>Eukaryota</taxon>
        <taxon>Metazoa</taxon>
        <taxon>Spiralia</taxon>
        <taxon>Lophotrochozoa</taxon>
        <taxon>Platyhelminthes</taxon>
        <taxon>Monogenea</taxon>
        <taxon>Polyopisthocotylea</taxon>
        <taxon>Polystomatidea</taxon>
        <taxon>Polystomatidae</taxon>
        <taxon>Protopolystoma</taxon>
    </lineage>
</organism>
<dbReference type="GO" id="GO:0000981">
    <property type="term" value="F:DNA-binding transcription factor activity, RNA polymerase II-specific"/>
    <property type="evidence" value="ECO:0007669"/>
    <property type="project" value="TreeGrafter"/>
</dbReference>
<dbReference type="AlphaFoldDB" id="A0A3S5AT99"/>